<protein>
    <submittedName>
        <fullName evidence="3">Uncharacterized protein</fullName>
    </submittedName>
</protein>
<dbReference type="EMBL" id="BAAARV010000030">
    <property type="protein sequence ID" value="GAA2350570.1"/>
    <property type="molecule type" value="Genomic_DNA"/>
</dbReference>
<keyword evidence="2" id="KW-1133">Transmembrane helix</keyword>
<proteinExistence type="predicted"/>
<evidence type="ECO:0000313" key="3">
    <source>
        <dbReference type="EMBL" id="GAA2350570.1"/>
    </source>
</evidence>
<comment type="caution">
    <text evidence="3">The sequence shown here is derived from an EMBL/GenBank/DDBJ whole genome shotgun (WGS) entry which is preliminary data.</text>
</comment>
<feature type="compositionally biased region" description="Low complexity" evidence="1">
    <location>
        <begin position="69"/>
        <end position="89"/>
    </location>
</feature>
<feature type="transmembrane region" description="Helical" evidence="2">
    <location>
        <begin position="42"/>
        <end position="62"/>
    </location>
</feature>
<sequence>MSDLDPIIATALRARADGDVRIDSLLEGARRSGARHRRNRRLAVSASAAVVVAVLLAAVVLLPRQFSGPPANTHTPTPATTASPTTVAPSPTPPERPRPPEVPGMRPLAGGGQLGEGRQLHLDTADPDVIETSWGSGEGEEMSVTRNPRTPYLYEHYEVAGRPTEGARDAMADADRAHREGTEHTDDLAVTGRPATLEWGPDWAALRWRPVDTAWLYAVVSFQEREPDATKAAERARGAVLEVAGFLRLDKVRQCAVEFHLTWSLSDTHLASCATTWTATGKVIMATAGFRLAGGSPFLITDTVATDPPHVNTTYDGKGLEYDPTNGATIWLDGHQYTFERRQSGLPEEPILHMLTSLERTAPTTDPLAR</sequence>
<dbReference type="Proteomes" id="UP001501444">
    <property type="component" value="Unassembled WGS sequence"/>
</dbReference>
<accession>A0ABP5TE54</accession>
<evidence type="ECO:0000256" key="2">
    <source>
        <dbReference type="SAM" id="Phobius"/>
    </source>
</evidence>
<organism evidence="3 4">
    <name type="scientific">Dactylosporangium salmoneum</name>
    <dbReference type="NCBI Taxonomy" id="53361"/>
    <lineage>
        <taxon>Bacteria</taxon>
        <taxon>Bacillati</taxon>
        <taxon>Actinomycetota</taxon>
        <taxon>Actinomycetes</taxon>
        <taxon>Micromonosporales</taxon>
        <taxon>Micromonosporaceae</taxon>
        <taxon>Dactylosporangium</taxon>
    </lineage>
</organism>
<name>A0ABP5TE54_9ACTN</name>
<keyword evidence="4" id="KW-1185">Reference proteome</keyword>
<reference evidence="4" key="1">
    <citation type="journal article" date="2019" name="Int. J. Syst. Evol. Microbiol.">
        <title>The Global Catalogue of Microorganisms (GCM) 10K type strain sequencing project: providing services to taxonomists for standard genome sequencing and annotation.</title>
        <authorList>
            <consortium name="The Broad Institute Genomics Platform"/>
            <consortium name="The Broad Institute Genome Sequencing Center for Infectious Disease"/>
            <person name="Wu L."/>
            <person name="Ma J."/>
        </authorList>
    </citation>
    <scope>NUCLEOTIDE SEQUENCE [LARGE SCALE GENOMIC DNA]</scope>
    <source>
        <strain evidence="4">JCM 3272</strain>
    </source>
</reference>
<gene>
    <name evidence="3" type="ORF">GCM10010170_040240</name>
</gene>
<keyword evidence="2" id="KW-0472">Membrane</keyword>
<keyword evidence="2" id="KW-0812">Transmembrane</keyword>
<evidence type="ECO:0000313" key="4">
    <source>
        <dbReference type="Proteomes" id="UP001501444"/>
    </source>
</evidence>
<evidence type="ECO:0000256" key="1">
    <source>
        <dbReference type="SAM" id="MobiDB-lite"/>
    </source>
</evidence>
<dbReference type="RefSeq" id="WP_344613974.1">
    <property type="nucleotide sequence ID" value="NZ_BAAARV010000030.1"/>
</dbReference>
<feature type="region of interest" description="Disordered" evidence="1">
    <location>
        <begin position="69"/>
        <end position="119"/>
    </location>
</feature>